<feature type="transmembrane region" description="Helical" evidence="1">
    <location>
        <begin position="38"/>
        <end position="58"/>
    </location>
</feature>
<keyword evidence="3" id="KW-1185">Reference proteome</keyword>
<keyword evidence="1" id="KW-0812">Transmembrane</keyword>
<proteinExistence type="predicted"/>
<dbReference type="AlphaFoldDB" id="A0A4V5NW37"/>
<accession>A0A4V5NW37</accession>
<organism evidence="2 3">
    <name type="scientific">Ferrimonas aestuarii</name>
    <dbReference type="NCBI Taxonomy" id="2569539"/>
    <lineage>
        <taxon>Bacteria</taxon>
        <taxon>Pseudomonadati</taxon>
        <taxon>Pseudomonadota</taxon>
        <taxon>Gammaproteobacteria</taxon>
        <taxon>Alteromonadales</taxon>
        <taxon>Ferrimonadaceae</taxon>
        <taxon>Ferrimonas</taxon>
    </lineage>
</organism>
<evidence type="ECO:0000256" key="1">
    <source>
        <dbReference type="SAM" id="Phobius"/>
    </source>
</evidence>
<comment type="caution">
    <text evidence="2">The sequence shown here is derived from an EMBL/GenBank/DDBJ whole genome shotgun (WGS) entry which is preliminary data.</text>
</comment>
<name>A0A4V5NW37_9GAMM</name>
<dbReference type="Proteomes" id="UP000305675">
    <property type="component" value="Unassembled WGS sequence"/>
</dbReference>
<evidence type="ECO:0000313" key="3">
    <source>
        <dbReference type="Proteomes" id="UP000305675"/>
    </source>
</evidence>
<gene>
    <name evidence="2" type="ORF">FCL42_16520</name>
</gene>
<evidence type="ECO:0000313" key="2">
    <source>
        <dbReference type="EMBL" id="TKB52021.1"/>
    </source>
</evidence>
<protein>
    <submittedName>
        <fullName evidence="2">Uncharacterized protein</fullName>
    </submittedName>
</protein>
<sequence>MEILKTTAKSAPIPTIAAFVAYTVLPKLIETDISTNNLIIISILTFLVIFSVLFYGIASKKPQSHASDAISGNEASDLETETGDIFIGDKSSSTGEISNNKITKAKTKKGDIFIGRKR</sequence>
<keyword evidence="1" id="KW-0472">Membrane</keyword>
<reference evidence="2 3" key="1">
    <citation type="submission" date="2019-04" db="EMBL/GenBank/DDBJ databases">
        <authorList>
            <person name="Hwang J.C."/>
        </authorList>
    </citation>
    <scope>NUCLEOTIDE SEQUENCE [LARGE SCALE GENOMIC DNA]</scope>
    <source>
        <strain evidence="2 3">IMCC35002</strain>
    </source>
</reference>
<keyword evidence="1" id="KW-1133">Transmembrane helix</keyword>
<dbReference type="RefSeq" id="WP_136864535.1">
    <property type="nucleotide sequence ID" value="NZ_SWCJ01000015.1"/>
</dbReference>
<dbReference type="EMBL" id="SWCJ01000015">
    <property type="protein sequence ID" value="TKB52021.1"/>
    <property type="molecule type" value="Genomic_DNA"/>
</dbReference>